<dbReference type="SMART" id="SM00448">
    <property type="entry name" value="REC"/>
    <property type="match status" value="1"/>
</dbReference>
<dbReference type="SUPFAM" id="SSF52172">
    <property type="entry name" value="CheY-like"/>
    <property type="match status" value="1"/>
</dbReference>
<dbReference type="PANTHER" id="PTHR44591:SF3">
    <property type="entry name" value="RESPONSE REGULATORY DOMAIN-CONTAINING PROTEIN"/>
    <property type="match status" value="1"/>
</dbReference>
<dbReference type="PANTHER" id="PTHR44591">
    <property type="entry name" value="STRESS RESPONSE REGULATOR PROTEIN 1"/>
    <property type="match status" value="1"/>
</dbReference>
<name>A0A7V8JTS0_9BURK</name>
<evidence type="ECO:0000313" key="5">
    <source>
        <dbReference type="Proteomes" id="UP000462435"/>
    </source>
</evidence>
<dbReference type="Gene3D" id="3.40.50.2300">
    <property type="match status" value="1"/>
</dbReference>
<keyword evidence="4" id="KW-0418">Kinase</keyword>
<feature type="modified residue" description="4-aspartylphosphate" evidence="2">
    <location>
        <position position="59"/>
    </location>
</feature>
<evidence type="ECO:0000256" key="1">
    <source>
        <dbReference type="ARBA" id="ARBA00022553"/>
    </source>
</evidence>
<feature type="domain" description="Response regulatory" evidence="3">
    <location>
        <begin position="10"/>
        <end position="124"/>
    </location>
</feature>
<dbReference type="AlphaFoldDB" id="A0A7V8JTS0"/>
<accession>A0A7V8JTS0</accession>
<protein>
    <submittedName>
        <fullName evidence="4">CAI-1 autoinducer sensor kinase/phosphatase CqsS</fullName>
    </submittedName>
</protein>
<dbReference type="PROSITE" id="PS50110">
    <property type="entry name" value="RESPONSE_REGULATORY"/>
    <property type="match status" value="1"/>
</dbReference>
<sequence>MEAALRSATTVLVVEDNADAREIFALTLNAHGYRVIEAEDGEAGLERLHAEKVDVIVTDLRMPRMDGFEMASLIKQNDAYSHIPIVVLTATPLADKAAMLKQFAVLLLKPCSAADLLDAVDKVAGYC</sequence>
<reference evidence="5" key="1">
    <citation type="journal article" date="2020" name="MBio">
        <title>Horizontal gene transfer to a defensive symbiont with a reduced genome amongst a multipartite beetle microbiome.</title>
        <authorList>
            <person name="Waterworth S.C."/>
            <person name="Florez L.V."/>
            <person name="Rees E.R."/>
            <person name="Hertweck C."/>
            <person name="Kaltenpoth M."/>
            <person name="Kwan J.C."/>
        </authorList>
    </citation>
    <scope>NUCLEOTIDE SEQUENCE [LARGE SCALE GENOMIC DNA]</scope>
</reference>
<dbReference type="InterPro" id="IPR001789">
    <property type="entry name" value="Sig_transdc_resp-reg_receiver"/>
</dbReference>
<dbReference type="Pfam" id="PF00072">
    <property type="entry name" value="Response_reg"/>
    <property type="match status" value="1"/>
</dbReference>
<dbReference type="GO" id="GO:0016301">
    <property type="term" value="F:kinase activity"/>
    <property type="evidence" value="ECO:0007669"/>
    <property type="project" value="UniProtKB-KW"/>
</dbReference>
<dbReference type="InterPro" id="IPR011006">
    <property type="entry name" value="CheY-like_superfamily"/>
</dbReference>
<dbReference type="GO" id="GO:0000160">
    <property type="term" value="P:phosphorelay signal transduction system"/>
    <property type="evidence" value="ECO:0007669"/>
    <property type="project" value="InterPro"/>
</dbReference>
<evidence type="ECO:0000313" key="4">
    <source>
        <dbReference type="EMBL" id="KAF1042857.1"/>
    </source>
</evidence>
<evidence type="ECO:0000259" key="3">
    <source>
        <dbReference type="PROSITE" id="PS50110"/>
    </source>
</evidence>
<dbReference type="InterPro" id="IPR050595">
    <property type="entry name" value="Bact_response_regulator"/>
</dbReference>
<gene>
    <name evidence="4" type="primary">cqsS</name>
    <name evidence="4" type="ORF">GAK35_02478</name>
</gene>
<organism evidence="4 5">
    <name type="scientific">Herbaspirillum frisingense</name>
    <dbReference type="NCBI Taxonomy" id="92645"/>
    <lineage>
        <taxon>Bacteria</taxon>
        <taxon>Pseudomonadati</taxon>
        <taxon>Pseudomonadota</taxon>
        <taxon>Betaproteobacteria</taxon>
        <taxon>Burkholderiales</taxon>
        <taxon>Oxalobacteraceae</taxon>
        <taxon>Herbaspirillum</taxon>
    </lineage>
</organism>
<dbReference type="Proteomes" id="UP000462435">
    <property type="component" value="Unassembled WGS sequence"/>
</dbReference>
<evidence type="ECO:0000256" key="2">
    <source>
        <dbReference type="PROSITE-ProRule" id="PRU00169"/>
    </source>
</evidence>
<proteinExistence type="predicted"/>
<comment type="caution">
    <text evidence="4">The sequence shown here is derived from an EMBL/GenBank/DDBJ whole genome shotgun (WGS) entry which is preliminary data.</text>
</comment>
<keyword evidence="1 2" id="KW-0597">Phosphoprotein</keyword>
<keyword evidence="4" id="KW-0808">Transferase</keyword>
<dbReference type="EMBL" id="WNDX01000072">
    <property type="protein sequence ID" value="KAF1042857.1"/>
    <property type="molecule type" value="Genomic_DNA"/>
</dbReference>